<organism evidence="2 3">
    <name type="scientific">Methylobacterium oryzae</name>
    <dbReference type="NCBI Taxonomy" id="334852"/>
    <lineage>
        <taxon>Bacteria</taxon>
        <taxon>Pseudomonadati</taxon>
        <taxon>Pseudomonadota</taxon>
        <taxon>Alphaproteobacteria</taxon>
        <taxon>Hyphomicrobiales</taxon>
        <taxon>Methylobacteriaceae</taxon>
        <taxon>Methylobacterium</taxon>
    </lineage>
</organism>
<dbReference type="RefSeq" id="WP_331300474.1">
    <property type="nucleotide sequence ID" value="NZ_MLCA01000001.1"/>
</dbReference>
<reference evidence="2 3" key="1">
    <citation type="journal article" date="2012" name="Genet. Mol. Biol.">
        <title>Analysis of 16S rRNA and mxaF genes revealing insights into Methylobacterium niche-specific plant association.</title>
        <authorList>
            <person name="Dourado M.N."/>
            <person name="Andreote F.D."/>
            <person name="Dini-Andreote F."/>
            <person name="Conti R."/>
            <person name="Araujo J.M."/>
            <person name="Araujo W.L."/>
        </authorList>
    </citation>
    <scope>NUCLEOTIDE SEQUENCE [LARGE SCALE GENOMIC DNA]</scope>
    <source>
        <strain evidence="2 3">TC3-10</strain>
    </source>
</reference>
<feature type="region of interest" description="Disordered" evidence="1">
    <location>
        <begin position="63"/>
        <end position="85"/>
    </location>
</feature>
<evidence type="ECO:0000313" key="3">
    <source>
        <dbReference type="Proteomes" id="UP001355206"/>
    </source>
</evidence>
<evidence type="ECO:0000256" key="1">
    <source>
        <dbReference type="SAM" id="MobiDB-lite"/>
    </source>
</evidence>
<gene>
    <name evidence="2" type="ORF">MOTC310_00825</name>
</gene>
<dbReference type="Proteomes" id="UP001355206">
    <property type="component" value="Unassembled WGS sequence"/>
</dbReference>
<evidence type="ECO:0000313" key="2">
    <source>
        <dbReference type="EMBL" id="MEE7489101.1"/>
    </source>
</evidence>
<dbReference type="EMBL" id="MLCA01000001">
    <property type="protein sequence ID" value="MEE7489101.1"/>
    <property type="molecule type" value="Genomic_DNA"/>
</dbReference>
<sequence length="85" mass="9338">MTFFQDLARQIGRLSPASAERMATIGVDLIAASLAERMAQEVPRAVHGNVTVQRAKAHFPRRFEERSGLSPGAYRQTHMSATGAR</sequence>
<comment type="caution">
    <text evidence="2">The sequence shown here is derived from an EMBL/GenBank/DDBJ whole genome shotgun (WGS) entry which is preliminary data.</text>
</comment>
<accession>A0ABU7THW3</accession>
<proteinExistence type="predicted"/>
<name>A0ABU7THW3_9HYPH</name>
<keyword evidence="3" id="KW-1185">Reference proteome</keyword>
<evidence type="ECO:0008006" key="4">
    <source>
        <dbReference type="Google" id="ProtNLM"/>
    </source>
</evidence>
<protein>
    <recommendedName>
        <fullName evidence="4">HTH araC/xylS-type domain-containing protein</fullName>
    </recommendedName>
</protein>